<proteinExistence type="predicted"/>
<reference evidence="1 2" key="1">
    <citation type="journal article" date="2024" name="Int. J. Syst. Evol. Microbiol.">
        <title>Lacrimispora brassicae sp. nov. isolated from fermented cabbage, and proposal of Clostridium indicum Gundawar et al. 2019 and Clostridium methoxybenzovorans Mechichi et al. 1999 as heterotypic synonyms of Lacrimispora amygdalina (Parshina et al. 2003) Haas and Blanchard 2020 and Lacrimispora indolis (McClung and McCoy 1957) Haas and Blanchard 2020, respectively.</title>
        <authorList>
            <person name="Kobayashi H."/>
            <person name="Tanizawa Y."/>
            <person name="Sakamoto M."/>
            <person name="Ohkuma M."/>
            <person name="Tohno M."/>
        </authorList>
    </citation>
    <scope>NUCLEOTIDE SEQUENCE [LARGE SCALE GENOMIC DNA]</scope>
    <source>
        <strain evidence="1 2">DSM 12857</strain>
    </source>
</reference>
<gene>
    <name evidence="1" type="ORF">LAD12857_49900</name>
</gene>
<comment type="caution">
    <text evidence="1">The sequence shown here is derived from an EMBL/GenBank/DDBJ whole genome shotgun (WGS) entry which is preliminary data.</text>
</comment>
<dbReference type="Proteomes" id="UP001419084">
    <property type="component" value="Unassembled WGS sequence"/>
</dbReference>
<keyword evidence="2" id="KW-1185">Reference proteome</keyword>
<dbReference type="EMBL" id="BRPJ01000101">
    <property type="protein sequence ID" value="GLB33067.1"/>
    <property type="molecule type" value="Genomic_DNA"/>
</dbReference>
<organism evidence="1 2">
    <name type="scientific">Lacrimispora amygdalina</name>
    <dbReference type="NCBI Taxonomy" id="253257"/>
    <lineage>
        <taxon>Bacteria</taxon>
        <taxon>Bacillati</taxon>
        <taxon>Bacillota</taxon>
        <taxon>Clostridia</taxon>
        <taxon>Lachnospirales</taxon>
        <taxon>Lachnospiraceae</taxon>
        <taxon>Lacrimispora</taxon>
    </lineage>
</organism>
<sequence length="207" mass="24398">MERNDYEDPELLKRDAIFEDIENILKNGGYTLFCDSYDDDYFLIKNSRNQTVIGFNNYELIARYNSLQKKGKVTAELLLSSETTFFKYLESLGYCINEDDIEHKPTIRYDNSCVTLESHTLESLKDRIDTYARAIIDSELLTLQENEIKQERLEKERLVKHLQSKNIYSGSQFEKDRSHLIPQAAHERTDIEVTEEMKNHDDAFFDE</sequence>
<accession>A0ABQ5MDZ1</accession>
<evidence type="ECO:0000313" key="2">
    <source>
        <dbReference type="Proteomes" id="UP001419084"/>
    </source>
</evidence>
<name>A0ABQ5MDZ1_9FIRM</name>
<protein>
    <submittedName>
        <fullName evidence="1">Uncharacterized protein</fullName>
    </submittedName>
</protein>
<evidence type="ECO:0000313" key="1">
    <source>
        <dbReference type="EMBL" id="GLB33067.1"/>
    </source>
</evidence>